<keyword evidence="1" id="KW-0547">Nucleotide-binding</keyword>
<dbReference type="OrthoDB" id="9803907at2"/>
<name>A0A8E0N8A7_9CAUL</name>
<dbReference type="GO" id="GO:0018169">
    <property type="term" value="F:ribosomal S6-glutamic acid ligase activity"/>
    <property type="evidence" value="ECO:0007669"/>
    <property type="project" value="TreeGrafter"/>
</dbReference>
<dbReference type="Gene3D" id="3.40.630.30">
    <property type="match status" value="1"/>
</dbReference>
<reference evidence="5" key="1">
    <citation type="journal article" date="2013" name="Genome Announc.">
        <title>Draft Genome Sequence of the Dimorphic Prosthecate Bacterium Brevundimonas abyssalis TAR-001T.</title>
        <authorList>
            <person name="Tsubouchi T."/>
            <person name="Nishi S."/>
            <person name="Usui K."/>
            <person name="Shimane Y."/>
            <person name="Takaki Y."/>
            <person name="Maruyama T."/>
            <person name="Hatada Y."/>
        </authorList>
    </citation>
    <scope>NUCLEOTIDE SEQUENCE [LARGE SCALE GENOMIC DNA]</scope>
    <source>
        <strain evidence="5">TAR-001</strain>
    </source>
</reference>
<dbReference type="GO" id="GO:0005524">
    <property type="term" value="F:ATP binding"/>
    <property type="evidence" value="ECO:0007669"/>
    <property type="project" value="UniProtKB-UniRule"/>
</dbReference>
<dbReference type="GO" id="GO:0016747">
    <property type="term" value="F:acyltransferase activity, transferring groups other than amino-acyl groups"/>
    <property type="evidence" value="ECO:0007669"/>
    <property type="project" value="InterPro"/>
</dbReference>
<dbReference type="InterPro" id="IPR013651">
    <property type="entry name" value="ATP-grasp_RimK-type"/>
</dbReference>
<dbReference type="CDD" id="cd04301">
    <property type="entry name" value="NAT_SF"/>
    <property type="match status" value="1"/>
</dbReference>
<dbReference type="InterPro" id="IPR017534">
    <property type="entry name" value="GNAT-acetyltransferase"/>
</dbReference>
<feature type="domain" description="ATP-grasp" evidence="2">
    <location>
        <begin position="335"/>
        <end position="578"/>
    </location>
</feature>
<proteinExistence type="predicted"/>
<dbReference type="InterPro" id="IPR013815">
    <property type="entry name" value="ATP_grasp_subdomain_1"/>
</dbReference>
<dbReference type="Gene3D" id="3.30.1490.20">
    <property type="entry name" value="ATP-grasp fold, A domain"/>
    <property type="match status" value="1"/>
</dbReference>
<dbReference type="RefSeq" id="WP_021696430.1">
    <property type="nucleotide sequence ID" value="NZ_BATC01000006.1"/>
</dbReference>
<dbReference type="PROSITE" id="PS51186">
    <property type="entry name" value="GNAT"/>
    <property type="match status" value="1"/>
</dbReference>
<comment type="caution">
    <text evidence="4">The sequence shown here is derived from an EMBL/GenBank/DDBJ whole genome shotgun (WGS) entry which is preliminary data.</text>
</comment>
<sequence>MASDPRPRFKGHRLKRLRDEGLKPVVGGQDGPAITENAILDCGWGRLLFAQTYPEAGPLIEALRAEGPDRRDIAFYVRNPHVLLAHAPQEVFLDPSHTYRLDLSVYRAARRQPRGFTVRRLASQADAEAINRIYAARKMVQARPDFMWSQREGSALTYLVAEDSTTGQVMGTVTGVNHQRAFNDPENGSSLWCLAVDPQATQPGIGETLVRRLAEHFQARGLAYMDLSVMHDNEQAIALYEKLGFRRVSFFGVKRKNPINESLFTGPAADEALNPYARIIVDEARRRGIQTDIIDAEGGLFRLTHGGRSIRCRESLSELTSAVALSICDDKRMTRRIVEQAGVVVPERIDAEDPEATRAALKRLGALVVKPARGEQGKGVAVGLKDMDAVEKAVAAARKICAEVLIEEHVQGEDLRLVVIDFKVVAAAIRRPPRVVGDGRSTFRALIERQSRRRAAATGGESRIPLDGETKRCLAESGYQLDDVAPEGLEVEVRKAANLHTGGTIHDVTEEVHPALIRAATASARAIDISVTGIDLMVKSWREPDYAFIEANERPGLANHEPQPTAERFVDLLFPLSMPAAAARVARAPKDH</sequence>
<dbReference type="GO" id="GO:0009432">
    <property type="term" value="P:SOS response"/>
    <property type="evidence" value="ECO:0007669"/>
    <property type="project" value="TreeGrafter"/>
</dbReference>
<dbReference type="SUPFAM" id="SSF55729">
    <property type="entry name" value="Acyl-CoA N-acyltransferases (Nat)"/>
    <property type="match status" value="1"/>
</dbReference>
<keyword evidence="1" id="KW-0067">ATP-binding</keyword>
<dbReference type="PANTHER" id="PTHR21621">
    <property type="entry name" value="RIBOSOMAL PROTEIN S6 MODIFICATION PROTEIN"/>
    <property type="match status" value="1"/>
</dbReference>
<dbReference type="Pfam" id="PF00583">
    <property type="entry name" value="Acetyltransf_1"/>
    <property type="match status" value="1"/>
</dbReference>
<feature type="domain" description="N-acetyltransferase" evidence="3">
    <location>
        <begin position="116"/>
        <end position="266"/>
    </location>
</feature>
<evidence type="ECO:0000259" key="2">
    <source>
        <dbReference type="PROSITE" id="PS50975"/>
    </source>
</evidence>
<dbReference type="PANTHER" id="PTHR21621:SF0">
    <property type="entry name" value="BETA-CITRYLGLUTAMATE SYNTHASE B-RELATED"/>
    <property type="match status" value="1"/>
</dbReference>
<dbReference type="Pfam" id="PF08443">
    <property type="entry name" value="RimK"/>
    <property type="match status" value="1"/>
</dbReference>
<keyword evidence="5" id="KW-1185">Reference proteome</keyword>
<accession>A0A8E0N8A7</accession>
<evidence type="ECO:0000259" key="3">
    <source>
        <dbReference type="PROSITE" id="PS51186"/>
    </source>
</evidence>
<dbReference type="InterPro" id="IPR011761">
    <property type="entry name" value="ATP-grasp"/>
</dbReference>
<protein>
    <submittedName>
        <fullName evidence="4">Cyanophycin synthase</fullName>
    </submittedName>
</protein>
<dbReference type="Gene3D" id="3.30.470.20">
    <property type="entry name" value="ATP-grasp fold, B domain"/>
    <property type="match status" value="2"/>
</dbReference>
<dbReference type="AlphaFoldDB" id="A0A8E0N8A7"/>
<evidence type="ECO:0000313" key="5">
    <source>
        <dbReference type="Proteomes" id="UP000016569"/>
    </source>
</evidence>
<evidence type="ECO:0000256" key="1">
    <source>
        <dbReference type="PROSITE-ProRule" id="PRU00409"/>
    </source>
</evidence>
<evidence type="ECO:0000313" key="4">
    <source>
        <dbReference type="EMBL" id="GAD58334.1"/>
    </source>
</evidence>
<dbReference type="NCBIfam" id="TIGR03103">
    <property type="entry name" value="trio_acet_GNAT"/>
    <property type="match status" value="1"/>
</dbReference>
<dbReference type="InterPro" id="IPR016181">
    <property type="entry name" value="Acyl_CoA_acyltransferase"/>
</dbReference>
<dbReference type="Proteomes" id="UP000016569">
    <property type="component" value="Unassembled WGS sequence"/>
</dbReference>
<dbReference type="EMBL" id="BATC01000006">
    <property type="protein sequence ID" value="GAD58334.1"/>
    <property type="molecule type" value="Genomic_DNA"/>
</dbReference>
<dbReference type="InterPro" id="IPR000182">
    <property type="entry name" value="GNAT_dom"/>
</dbReference>
<dbReference type="SUPFAM" id="SSF56059">
    <property type="entry name" value="Glutathione synthetase ATP-binding domain-like"/>
    <property type="match status" value="1"/>
</dbReference>
<dbReference type="PROSITE" id="PS50975">
    <property type="entry name" value="ATP_GRASP"/>
    <property type="match status" value="1"/>
</dbReference>
<dbReference type="GO" id="GO:0005737">
    <property type="term" value="C:cytoplasm"/>
    <property type="evidence" value="ECO:0007669"/>
    <property type="project" value="TreeGrafter"/>
</dbReference>
<organism evidence="4 5">
    <name type="scientific">Brevundimonas abyssalis TAR-001</name>
    <dbReference type="NCBI Taxonomy" id="1391729"/>
    <lineage>
        <taxon>Bacteria</taxon>
        <taxon>Pseudomonadati</taxon>
        <taxon>Pseudomonadota</taxon>
        <taxon>Alphaproteobacteria</taxon>
        <taxon>Caulobacterales</taxon>
        <taxon>Caulobacteraceae</taxon>
        <taxon>Brevundimonas</taxon>
    </lineage>
</organism>
<dbReference type="GO" id="GO:0046872">
    <property type="term" value="F:metal ion binding"/>
    <property type="evidence" value="ECO:0007669"/>
    <property type="project" value="InterPro"/>
</dbReference>
<gene>
    <name evidence="4" type="ORF">MBEBAB_0584</name>
</gene>